<feature type="compositionally biased region" description="Polar residues" evidence="1">
    <location>
        <begin position="87"/>
        <end position="105"/>
    </location>
</feature>
<protein>
    <submittedName>
        <fullName evidence="2">Uncharacterized protein</fullName>
    </submittedName>
</protein>
<evidence type="ECO:0000313" key="3">
    <source>
        <dbReference type="Proteomes" id="UP000824469"/>
    </source>
</evidence>
<evidence type="ECO:0000313" key="2">
    <source>
        <dbReference type="EMBL" id="KAH9330403.1"/>
    </source>
</evidence>
<feature type="compositionally biased region" description="Polar residues" evidence="1">
    <location>
        <begin position="25"/>
        <end position="34"/>
    </location>
</feature>
<comment type="caution">
    <text evidence="2">The sequence shown here is derived from an EMBL/GenBank/DDBJ whole genome shotgun (WGS) entry which is preliminary data.</text>
</comment>
<dbReference type="Proteomes" id="UP000824469">
    <property type="component" value="Unassembled WGS sequence"/>
</dbReference>
<keyword evidence="3" id="KW-1185">Reference proteome</keyword>
<feature type="compositionally biased region" description="Basic and acidic residues" evidence="1">
    <location>
        <begin position="14"/>
        <end position="24"/>
    </location>
</feature>
<feature type="region of interest" description="Disordered" evidence="1">
    <location>
        <begin position="1"/>
        <end position="130"/>
    </location>
</feature>
<sequence length="130" mass="14520">MHARKEIFGLMLHRNGEENTRRQEIGNNTHSPGQSKAHRPRKSAEDLQIKILINEGGTHPGEAMNKNALTERNPMASLPMQPGKNDSLGTGAQQRKTGLSKSSQPLALKENQNEIRKSRLHRLPLPHAKQ</sequence>
<reference evidence="2 3" key="1">
    <citation type="journal article" date="2021" name="Nat. Plants">
        <title>The Taxus genome provides insights into paclitaxel biosynthesis.</title>
        <authorList>
            <person name="Xiong X."/>
            <person name="Gou J."/>
            <person name="Liao Q."/>
            <person name="Li Y."/>
            <person name="Zhou Q."/>
            <person name="Bi G."/>
            <person name="Li C."/>
            <person name="Du R."/>
            <person name="Wang X."/>
            <person name="Sun T."/>
            <person name="Guo L."/>
            <person name="Liang H."/>
            <person name="Lu P."/>
            <person name="Wu Y."/>
            <person name="Zhang Z."/>
            <person name="Ro D.K."/>
            <person name="Shang Y."/>
            <person name="Huang S."/>
            <person name="Yan J."/>
        </authorList>
    </citation>
    <scope>NUCLEOTIDE SEQUENCE [LARGE SCALE GENOMIC DNA]</scope>
    <source>
        <strain evidence="2">Ta-2019</strain>
    </source>
</reference>
<accession>A0AA38GXT8</accession>
<feature type="non-terminal residue" evidence="2">
    <location>
        <position position="130"/>
    </location>
</feature>
<dbReference type="AlphaFoldDB" id="A0AA38GXT8"/>
<evidence type="ECO:0000256" key="1">
    <source>
        <dbReference type="SAM" id="MobiDB-lite"/>
    </source>
</evidence>
<name>A0AA38GXT8_TAXCH</name>
<proteinExistence type="predicted"/>
<dbReference type="EMBL" id="JAHRHJ020000001">
    <property type="protein sequence ID" value="KAH9330403.1"/>
    <property type="molecule type" value="Genomic_DNA"/>
</dbReference>
<organism evidence="2 3">
    <name type="scientific">Taxus chinensis</name>
    <name type="common">Chinese yew</name>
    <name type="synonym">Taxus wallichiana var. chinensis</name>
    <dbReference type="NCBI Taxonomy" id="29808"/>
    <lineage>
        <taxon>Eukaryota</taxon>
        <taxon>Viridiplantae</taxon>
        <taxon>Streptophyta</taxon>
        <taxon>Embryophyta</taxon>
        <taxon>Tracheophyta</taxon>
        <taxon>Spermatophyta</taxon>
        <taxon>Pinopsida</taxon>
        <taxon>Pinidae</taxon>
        <taxon>Conifers II</taxon>
        <taxon>Cupressales</taxon>
        <taxon>Taxaceae</taxon>
        <taxon>Taxus</taxon>
    </lineage>
</organism>
<feature type="compositionally biased region" description="Basic residues" evidence="1">
    <location>
        <begin position="118"/>
        <end position="130"/>
    </location>
</feature>
<gene>
    <name evidence="2" type="ORF">KI387_002511</name>
</gene>